<gene>
    <name evidence="8" type="ORF">OEZ85_012830</name>
</gene>
<dbReference type="Proteomes" id="UP001244341">
    <property type="component" value="Chromosome 7b"/>
</dbReference>
<name>A0ABY8U7X6_TETOB</name>
<sequence>MVPSAELPSEQQQQQQQQQEWLQQHPLLPLVAESLEQMRSPQKLRNLETLLARRQAKAARQALFAAMSATFRSGRPSTDAALSVYRELLLRCCGALSHAFVLVNKHCKVQGELELQLSTAGALEDVAAATVVMMSLSSIPESTRGQIVFECAGGTDVLPAIAQACTHLATAVQSWAARQQQQQQQQQQQTLPELHCSLTTTLLTLWSAVAQVWPNRQSQLLVDPHLAPTLPAVIKLAAAVLTCGWPAAAGKEDGSSRGSSSSSSRGSSSSSSSSSSRHSRAVPPPPKAHLANWLMALNQAVCVAGYFNTQAVRAITGLTAEEQCHLLSPVVSEDLLMLVLADMALLCQQLHVELCGVSPWACDVSSSSSSSSCSRAARQQTLVPAFHTHLLEALGIGCAPGPWRHPAFDDEHIARATLLVCVESIALQVLAVTTRYPRKLADYVLGGAVGPILWLLAPAVRQQLGLMSSSSMTPKPQQPQHQLPPDMQRRVQLQLQLLQEQGAVELGQWFASQAEDKAASGRELLMWFSQLMYWVGAAAVTLAAQTSTGHTTSQIFGYTSSNVRQHPLTCTTTLQAALRCLEVPTGSSITMHDQLCHFIAYSYYTAISLDARLVAAAATDKPAGFAAQLAGLLAGLMKGVRRGTAEMWPAVAPAAAAAAEPSAAAAAAAAGVAASQGGGESSAGALEADHSSKMKAVFMVTQTVQRAAELIAAEQHCRGMAVAPQWILLSAQAVMLLGTCLPASAGCVETVGPSLPPWVAVSEALSRAEEAVSWLAASSTDATGPQQQQLSSDEEEFVGPFSPLRPLLWKHITRNSYSIRPSVLSPLHALHRDHEETERRIQFLQTAMTAQLKLSEEIQPDEVAAHAGSASPVAAAIAARRQQLAAVKEAHDKLVDNHIYPYPAARHATAYYTALEMSLIRKDKGSQDLQKVLEGDVSVWEYWFGKFSRQYEGLPSLGSMEKIFNQADEDVILREMARKRAAAGPKAAAEPKVDHLGRATAIGGRKTSRAQVFVWRGSGRVLVNRKPIDAYFPDLLLRSAALKPLSVAGLMGQVDVLVQVDGGGVSGQAQAAAHGIAKALRRLDPSLKPALRAAKLLKRDPRMVERKKPGKAKARKGFTWVKR</sequence>
<comment type="similarity">
    <text evidence="1 6">Belongs to the universal ribosomal protein uS9 family.</text>
</comment>
<dbReference type="Pfam" id="PF00380">
    <property type="entry name" value="Ribosomal_S9"/>
    <property type="match status" value="1"/>
</dbReference>
<feature type="compositionally biased region" description="Low complexity" evidence="7">
    <location>
        <begin position="256"/>
        <end position="276"/>
    </location>
</feature>
<reference evidence="8 9" key="1">
    <citation type="submission" date="2023-05" db="EMBL/GenBank/DDBJ databases">
        <title>A 100% complete, gapless, phased diploid assembly of the Scenedesmus obliquus UTEX 3031 genome.</title>
        <authorList>
            <person name="Biondi T.C."/>
            <person name="Hanschen E.R."/>
            <person name="Kwon T."/>
            <person name="Eng W."/>
            <person name="Kruse C.P.S."/>
            <person name="Koehler S.I."/>
            <person name="Kunde Y."/>
            <person name="Gleasner C.D."/>
            <person name="You Mak K.T."/>
            <person name="Polle J."/>
            <person name="Hovde B.T."/>
            <person name="Starkenburg S.R."/>
        </authorList>
    </citation>
    <scope>NUCLEOTIDE SEQUENCE [LARGE SCALE GENOMIC DNA]</scope>
    <source>
        <strain evidence="8 9">DOE0152z</strain>
    </source>
</reference>
<dbReference type="SUPFAM" id="SSF54211">
    <property type="entry name" value="Ribosomal protein S5 domain 2-like"/>
    <property type="match status" value="1"/>
</dbReference>
<evidence type="ECO:0000256" key="1">
    <source>
        <dbReference type="ARBA" id="ARBA00005251"/>
    </source>
</evidence>
<evidence type="ECO:0000256" key="3">
    <source>
        <dbReference type="ARBA" id="ARBA00023274"/>
    </source>
</evidence>
<evidence type="ECO:0000256" key="4">
    <source>
        <dbReference type="ARBA" id="ARBA00035152"/>
    </source>
</evidence>
<dbReference type="InterPro" id="IPR020574">
    <property type="entry name" value="Ribosomal_uS9_CS"/>
</dbReference>
<dbReference type="InterPro" id="IPR014721">
    <property type="entry name" value="Ribsml_uS5_D2-typ_fold_subgr"/>
</dbReference>
<dbReference type="PANTHER" id="PTHR21569">
    <property type="entry name" value="RIBOSOMAL PROTEIN S9"/>
    <property type="match status" value="1"/>
</dbReference>
<feature type="region of interest" description="Disordered" evidence="7">
    <location>
        <begin position="1102"/>
        <end position="1123"/>
    </location>
</feature>
<evidence type="ECO:0000313" key="8">
    <source>
        <dbReference type="EMBL" id="WIA16111.1"/>
    </source>
</evidence>
<keyword evidence="2 6" id="KW-0689">Ribosomal protein</keyword>
<dbReference type="InterPro" id="IPR023035">
    <property type="entry name" value="Ribosomal_uS9_bac/plastid"/>
</dbReference>
<evidence type="ECO:0000256" key="2">
    <source>
        <dbReference type="ARBA" id="ARBA00022980"/>
    </source>
</evidence>
<organism evidence="8 9">
    <name type="scientific">Tetradesmus obliquus</name>
    <name type="common">Green alga</name>
    <name type="synonym">Acutodesmus obliquus</name>
    <dbReference type="NCBI Taxonomy" id="3088"/>
    <lineage>
        <taxon>Eukaryota</taxon>
        <taxon>Viridiplantae</taxon>
        <taxon>Chlorophyta</taxon>
        <taxon>core chlorophytes</taxon>
        <taxon>Chlorophyceae</taxon>
        <taxon>CS clade</taxon>
        <taxon>Sphaeropleales</taxon>
        <taxon>Scenedesmaceae</taxon>
        <taxon>Tetradesmus</taxon>
    </lineage>
</organism>
<dbReference type="NCBIfam" id="NF001099">
    <property type="entry name" value="PRK00132.1"/>
    <property type="match status" value="1"/>
</dbReference>
<evidence type="ECO:0000313" key="9">
    <source>
        <dbReference type="Proteomes" id="UP001244341"/>
    </source>
</evidence>
<dbReference type="Gene3D" id="3.30.230.10">
    <property type="match status" value="1"/>
</dbReference>
<evidence type="ECO:0000256" key="6">
    <source>
        <dbReference type="RuleBase" id="RU003815"/>
    </source>
</evidence>
<keyword evidence="9" id="KW-1185">Reference proteome</keyword>
<accession>A0ABY8U7X6</accession>
<dbReference type="PROSITE" id="PS00360">
    <property type="entry name" value="RIBOSOMAL_S9"/>
    <property type="match status" value="1"/>
</dbReference>
<keyword evidence="3 6" id="KW-0687">Ribonucleoprotein</keyword>
<evidence type="ECO:0000256" key="7">
    <source>
        <dbReference type="SAM" id="MobiDB-lite"/>
    </source>
</evidence>
<evidence type="ECO:0000256" key="5">
    <source>
        <dbReference type="ARBA" id="ARBA00035437"/>
    </source>
</evidence>
<dbReference type="EMBL" id="CP126214">
    <property type="protein sequence ID" value="WIA16111.1"/>
    <property type="molecule type" value="Genomic_DNA"/>
</dbReference>
<feature type="compositionally biased region" description="Basic residues" evidence="7">
    <location>
        <begin position="1108"/>
        <end position="1123"/>
    </location>
</feature>
<dbReference type="InterPro" id="IPR020568">
    <property type="entry name" value="Ribosomal_Su5_D2-typ_SF"/>
</dbReference>
<feature type="region of interest" description="Disordered" evidence="7">
    <location>
        <begin position="249"/>
        <end position="284"/>
    </location>
</feature>
<dbReference type="PANTHER" id="PTHR21569:SF1">
    <property type="entry name" value="SMALL RIBOSOMAL SUBUNIT PROTEIN US9M"/>
    <property type="match status" value="1"/>
</dbReference>
<proteinExistence type="inferred from homology"/>
<protein>
    <recommendedName>
        <fullName evidence="4">Small ribosomal subunit protein uS9c</fullName>
    </recommendedName>
    <alternativeName>
        <fullName evidence="5">30S ribosomal protein S9, chloroplastic</fullName>
    </alternativeName>
</protein>
<dbReference type="InterPro" id="IPR000754">
    <property type="entry name" value="Ribosomal_uS9"/>
</dbReference>